<feature type="transmembrane region" description="Helical" evidence="1">
    <location>
        <begin position="20"/>
        <end position="39"/>
    </location>
</feature>
<keyword evidence="1" id="KW-1133">Transmembrane helix</keyword>
<evidence type="ECO:0000313" key="3">
    <source>
        <dbReference type="Proteomes" id="UP001472866"/>
    </source>
</evidence>
<name>A0AAX4P666_9CHLO</name>
<dbReference type="Pfam" id="PF06522">
    <property type="entry name" value="B12D"/>
    <property type="match status" value="1"/>
</dbReference>
<keyword evidence="1" id="KW-0812">Transmembrane</keyword>
<accession>A0AAX4P666</accession>
<sequence length="101" mass="11362">MAGGAAGRTFYQIWLADKATYPLFLTMGCGIALLTFRLYHASTPPEVTFSKKNRGDFSHWTESDGKEAAKQGENFRNHPVRNFFKTVKPSIMPDLNDTMSK</sequence>
<proteinExistence type="predicted"/>
<organism evidence="2 3">
    <name type="scientific">Chloropicon roscoffensis</name>
    <dbReference type="NCBI Taxonomy" id="1461544"/>
    <lineage>
        <taxon>Eukaryota</taxon>
        <taxon>Viridiplantae</taxon>
        <taxon>Chlorophyta</taxon>
        <taxon>Chloropicophyceae</taxon>
        <taxon>Chloropicales</taxon>
        <taxon>Chloropicaceae</taxon>
        <taxon>Chloropicon</taxon>
    </lineage>
</organism>
<protein>
    <submittedName>
        <fullName evidence="2">Uncharacterized protein</fullName>
    </submittedName>
</protein>
<gene>
    <name evidence="2" type="ORF">HKI87_04g28560</name>
</gene>
<reference evidence="2 3" key="1">
    <citation type="submission" date="2024-03" db="EMBL/GenBank/DDBJ databases">
        <title>Complete genome sequence of the green alga Chloropicon roscoffensis RCC1871.</title>
        <authorList>
            <person name="Lemieux C."/>
            <person name="Pombert J.-F."/>
            <person name="Otis C."/>
            <person name="Turmel M."/>
        </authorList>
    </citation>
    <scope>NUCLEOTIDE SEQUENCE [LARGE SCALE GENOMIC DNA]</scope>
    <source>
        <strain evidence="2 3">RCC1871</strain>
    </source>
</reference>
<evidence type="ECO:0000256" key="1">
    <source>
        <dbReference type="SAM" id="Phobius"/>
    </source>
</evidence>
<dbReference type="Proteomes" id="UP001472866">
    <property type="component" value="Chromosome 04"/>
</dbReference>
<dbReference type="InterPro" id="IPR010530">
    <property type="entry name" value="B12D"/>
</dbReference>
<evidence type="ECO:0000313" key="2">
    <source>
        <dbReference type="EMBL" id="WZN61321.1"/>
    </source>
</evidence>
<keyword evidence="1" id="KW-0472">Membrane</keyword>
<keyword evidence="3" id="KW-1185">Reference proteome</keyword>
<dbReference type="AlphaFoldDB" id="A0AAX4P666"/>
<dbReference type="EMBL" id="CP151504">
    <property type="protein sequence ID" value="WZN61321.1"/>
    <property type="molecule type" value="Genomic_DNA"/>
</dbReference>